<comment type="subcellular location">
    <subcellularLocation>
        <location evidence="1 8">Cell membrane</location>
        <topology evidence="1 8">Multi-pass membrane protein</topology>
    </subcellularLocation>
</comment>
<feature type="domain" description="ABC transmembrane type-1" evidence="9">
    <location>
        <begin position="378"/>
        <end position="565"/>
    </location>
</feature>
<comment type="similarity">
    <text evidence="2">Belongs to the binding-protein-dependent transport system permease family. CysTW subfamily.</text>
</comment>
<organism evidence="10 11">
    <name type="scientific">Rhizobium oryzihabitans</name>
    <dbReference type="NCBI Taxonomy" id="2267833"/>
    <lineage>
        <taxon>Bacteria</taxon>
        <taxon>Pseudomonadati</taxon>
        <taxon>Pseudomonadota</taxon>
        <taxon>Alphaproteobacteria</taxon>
        <taxon>Hyphomicrobiales</taxon>
        <taxon>Rhizobiaceae</taxon>
        <taxon>Rhizobium/Agrobacterium group</taxon>
        <taxon>Rhizobium</taxon>
    </lineage>
</organism>
<feature type="transmembrane region" description="Helical" evidence="8">
    <location>
        <begin position="115"/>
        <end position="139"/>
    </location>
</feature>
<feature type="domain" description="ABC transmembrane type-1" evidence="9">
    <location>
        <begin position="81"/>
        <end position="288"/>
    </location>
</feature>
<feature type="transmembrane region" description="Helical" evidence="8">
    <location>
        <begin position="163"/>
        <end position="187"/>
    </location>
</feature>
<feature type="transmembrane region" description="Helical" evidence="8">
    <location>
        <begin position="267"/>
        <end position="289"/>
    </location>
</feature>
<evidence type="ECO:0000256" key="2">
    <source>
        <dbReference type="ARBA" id="ARBA00007069"/>
    </source>
</evidence>
<evidence type="ECO:0000256" key="6">
    <source>
        <dbReference type="ARBA" id="ARBA00022989"/>
    </source>
</evidence>
<keyword evidence="5 8" id="KW-0812">Transmembrane</keyword>
<feature type="transmembrane region" description="Helical" evidence="8">
    <location>
        <begin position="322"/>
        <end position="347"/>
    </location>
</feature>
<dbReference type="SUPFAM" id="SSF161098">
    <property type="entry name" value="MetI-like"/>
    <property type="match status" value="2"/>
</dbReference>
<keyword evidence="6 8" id="KW-1133">Transmembrane helix</keyword>
<feature type="transmembrane region" description="Helical" evidence="8">
    <location>
        <begin position="417"/>
        <end position="440"/>
    </location>
</feature>
<reference evidence="10 11" key="1">
    <citation type="submission" date="2020-02" db="EMBL/GenBank/DDBJ databases">
        <title>Plant-Promoting Endophytic Bacterium Rhizobium oryzihabitans sp. nov., Isolated from the Root of Rice.</title>
        <authorList>
            <person name="zhao J."/>
            <person name="Zhang G."/>
        </authorList>
    </citation>
    <scope>NUCLEOTIDE SEQUENCE [LARGE SCALE GENOMIC DNA]</scope>
    <source>
        <strain evidence="10 11">M15</strain>
        <plasmid evidence="10 11">p5</plasmid>
    </source>
</reference>
<feature type="transmembrane region" description="Helical" evidence="8">
    <location>
        <begin position="446"/>
        <end position="466"/>
    </location>
</feature>
<dbReference type="InterPro" id="IPR035906">
    <property type="entry name" value="MetI-like_sf"/>
</dbReference>
<dbReference type="RefSeq" id="WP_164056907.1">
    <property type="nucleotide sequence ID" value="NZ_CP048637.1"/>
</dbReference>
<feature type="transmembrane region" description="Helical" evidence="8">
    <location>
        <begin position="546"/>
        <end position="565"/>
    </location>
</feature>
<feature type="transmembrane region" description="Helical" evidence="8">
    <location>
        <begin position="382"/>
        <end position="405"/>
    </location>
</feature>
<dbReference type="InterPro" id="IPR000515">
    <property type="entry name" value="MetI-like"/>
</dbReference>
<name>A0A7L5BQW3_9HYPH</name>
<evidence type="ECO:0000256" key="3">
    <source>
        <dbReference type="ARBA" id="ARBA00022448"/>
    </source>
</evidence>
<proteinExistence type="inferred from homology"/>
<feature type="transmembrane region" description="Helical" evidence="8">
    <location>
        <begin position="226"/>
        <end position="247"/>
    </location>
</feature>
<dbReference type="PANTHER" id="PTHR42929">
    <property type="entry name" value="INNER MEMBRANE ABC TRANSPORTER PERMEASE PROTEIN YDCU-RELATED-RELATED"/>
    <property type="match status" value="1"/>
</dbReference>
<keyword evidence="10" id="KW-0614">Plasmid</keyword>
<dbReference type="GO" id="GO:0055085">
    <property type="term" value="P:transmembrane transport"/>
    <property type="evidence" value="ECO:0007669"/>
    <property type="project" value="InterPro"/>
</dbReference>
<evidence type="ECO:0000313" key="10">
    <source>
        <dbReference type="EMBL" id="QIB41282.1"/>
    </source>
</evidence>
<dbReference type="GO" id="GO:0005886">
    <property type="term" value="C:plasma membrane"/>
    <property type="evidence" value="ECO:0007669"/>
    <property type="project" value="UniProtKB-SubCell"/>
</dbReference>
<dbReference type="KEGG" id="roy:G3A56_25875"/>
<geneLocation type="plasmid" evidence="10 11">
    <name>p5</name>
</geneLocation>
<evidence type="ECO:0000256" key="7">
    <source>
        <dbReference type="ARBA" id="ARBA00023136"/>
    </source>
</evidence>
<evidence type="ECO:0000259" key="9">
    <source>
        <dbReference type="PROSITE" id="PS50928"/>
    </source>
</evidence>
<evidence type="ECO:0000256" key="8">
    <source>
        <dbReference type="RuleBase" id="RU363032"/>
    </source>
</evidence>
<keyword evidence="11" id="KW-1185">Reference proteome</keyword>
<sequence>MTDVALASRANPNTGSAVPAVLCGILARMSLYAWLALLVVLPNILLIGVSLLTSKNGVTNFDLTLQNFARAWESSGVWVLLWRTVATALLATAIATLIAYPMAYYAARILERGRFLSVMLVVIPLWISLLMRVFAWRVILGESGVLNAFLLRMGLISEPSSALLYNSFAVFLTFVYVSIPFIFVAAYSAIDRIPPSLTEAANDCGASGFRAFFTVVWPLSRPGTSVGVALAFLMAVGDYITPSMVGGLDGTMLGMVIASQFGIVGNWPYGAALALMLLVTVAVVLAIMFRTARVPGILTGETGGMLSVPAGARSAGNILFRWLAFALFCLPYLFLYAPLAIIAIFSFNDATVQVFPLSGMTFRWYQEVLSNTALLAALNRSLYVGLLVLLISIAAGTGFAILLAYARLSFGKLSEQLLTLPVAMPGVVLGITLVLAFQLLRIPTGIPRVVLGHSTFVMPVIMLTVLSRLRRLDPALVEASSDLGASYAKTVWHVVLPLVRGSIIGGALLGFTLSVDEVVVSLFLTGTQPTLPVWVWNQMRFGFTPSVNAIFVCIGIGSIMLTLIARRFLDAKGT</sequence>
<feature type="transmembrane region" description="Helical" evidence="8">
    <location>
        <begin position="80"/>
        <end position="103"/>
    </location>
</feature>
<dbReference type="Gene3D" id="1.10.3720.10">
    <property type="entry name" value="MetI-like"/>
    <property type="match status" value="2"/>
</dbReference>
<dbReference type="PROSITE" id="PS50928">
    <property type="entry name" value="ABC_TM1"/>
    <property type="match status" value="2"/>
</dbReference>
<dbReference type="EMBL" id="CP048637">
    <property type="protein sequence ID" value="QIB41282.1"/>
    <property type="molecule type" value="Genomic_DNA"/>
</dbReference>
<evidence type="ECO:0000313" key="11">
    <source>
        <dbReference type="Proteomes" id="UP000464865"/>
    </source>
</evidence>
<gene>
    <name evidence="10" type="ORF">G3A56_25875</name>
</gene>
<dbReference type="Proteomes" id="UP000464865">
    <property type="component" value="Plasmid p5"/>
</dbReference>
<dbReference type="Pfam" id="PF00528">
    <property type="entry name" value="BPD_transp_1"/>
    <property type="match status" value="2"/>
</dbReference>
<accession>A0A7L5BQW3</accession>
<keyword evidence="3 8" id="KW-0813">Transport</keyword>
<keyword evidence="4" id="KW-1003">Cell membrane</keyword>
<evidence type="ECO:0000256" key="5">
    <source>
        <dbReference type="ARBA" id="ARBA00022692"/>
    </source>
</evidence>
<evidence type="ECO:0000256" key="4">
    <source>
        <dbReference type="ARBA" id="ARBA00022475"/>
    </source>
</evidence>
<protein>
    <submittedName>
        <fullName evidence="10">ABC transporter permease subunit</fullName>
    </submittedName>
</protein>
<dbReference type="CDD" id="cd06261">
    <property type="entry name" value="TM_PBP2"/>
    <property type="match status" value="2"/>
</dbReference>
<feature type="transmembrane region" description="Helical" evidence="8">
    <location>
        <begin position="31"/>
        <end position="52"/>
    </location>
</feature>
<dbReference type="PANTHER" id="PTHR42929:SF1">
    <property type="entry name" value="INNER MEMBRANE ABC TRANSPORTER PERMEASE PROTEIN YDCU-RELATED"/>
    <property type="match status" value="1"/>
</dbReference>
<dbReference type="AlphaFoldDB" id="A0A7L5BQW3"/>
<evidence type="ECO:0000256" key="1">
    <source>
        <dbReference type="ARBA" id="ARBA00004651"/>
    </source>
</evidence>
<keyword evidence="7 8" id="KW-0472">Membrane</keyword>